<reference evidence="2 3" key="1">
    <citation type="submission" date="2024-11" db="EMBL/GenBank/DDBJ databases">
        <title>A near-complete genome assembly of Cinchona calisaya.</title>
        <authorList>
            <person name="Lian D.C."/>
            <person name="Zhao X.W."/>
            <person name="Wei L."/>
        </authorList>
    </citation>
    <scope>NUCLEOTIDE SEQUENCE [LARGE SCALE GENOMIC DNA]</scope>
    <source>
        <tissue evidence="2">Nenye</tissue>
    </source>
</reference>
<dbReference type="EMBL" id="JBJUIK010000001">
    <property type="protein sequence ID" value="KAL3536733.1"/>
    <property type="molecule type" value="Genomic_DNA"/>
</dbReference>
<protein>
    <submittedName>
        <fullName evidence="2">Uncharacterized protein</fullName>
    </submittedName>
</protein>
<evidence type="ECO:0000256" key="1">
    <source>
        <dbReference type="SAM" id="MobiDB-lite"/>
    </source>
</evidence>
<sequence>MPRNTLHWHQKTSSSKMKEKTAPISSNQEQAIVRIWDCGSPLYDSYELISLSHVIDRNIMVLPSLSGSRQDDQLIKSSPFSHRNVIPSSRKEAAAAAASKKNKPTGCTASSSVLVTFLCKLVKRINYAWKLKRRSICGQRVVVEKQKKMKISNGNYKVCNRIINCSRK</sequence>
<gene>
    <name evidence="2" type="ORF">ACH5RR_000099</name>
</gene>
<feature type="region of interest" description="Disordered" evidence="1">
    <location>
        <begin position="1"/>
        <end position="25"/>
    </location>
</feature>
<proteinExistence type="predicted"/>
<dbReference type="AlphaFoldDB" id="A0ABD3B0D5"/>
<keyword evidence="3" id="KW-1185">Reference proteome</keyword>
<accession>A0ABD3B0D5</accession>
<dbReference type="PANTHER" id="PTHR33978:SF18">
    <property type="entry name" value="OS01G0656300 PROTEIN"/>
    <property type="match status" value="1"/>
</dbReference>
<evidence type="ECO:0000313" key="3">
    <source>
        <dbReference type="Proteomes" id="UP001630127"/>
    </source>
</evidence>
<evidence type="ECO:0000313" key="2">
    <source>
        <dbReference type="EMBL" id="KAL3536733.1"/>
    </source>
</evidence>
<dbReference type="PANTHER" id="PTHR33978">
    <property type="entry name" value="SERINE/THREONINE-KINASE"/>
    <property type="match status" value="1"/>
</dbReference>
<feature type="compositionally biased region" description="Basic residues" evidence="1">
    <location>
        <begin position="1"/>
        <end position="10"/>
    </location>
</feature>
<organism evidence="2 3">
    <name type="scientific">Cinchona calisaya</name>
    <dbReference type="NCBI Taxonomy" id="153742"/>
    <lineage>
        <taxon>Eukaryota</taxon>
        <taxon>Viridiplantae</taxon>
        <taxon>Streptophyta</taxon>
        <taxon>Embryophyta</taxon>
        <taxon>Tracheophyta</taxon>
        <taxon>Spermatophyta</taxon>
        <taxon>Magnoliopsida</taxon>
        <taxon>eudicotyledons</taxon>
        <taxon>Gunneridae</taxon>
        <taxon>Pentapetalae</taxon>
        <taxon>asterids</taxon>
        <taxon>lamiids</taxon>
        <taxon>Gentianales</taxon>
        <taxon>Rubiaceae</taxon>
        <taxon>Cinchonoideae</taxon>
        <taxon>Cinchoneae</taxon>
        <taxon>Cinchona</taxon>
    </lineage>
</organism>
<name>A0ABD3B0D5_9GENT</name>
<comment type="caution">
    <text evidence="2">The sequence shown here is derived from an EMBL/GenBank/DDBJ whole genome shotgun (WGS) entry which is preliminary data.</text>
</comment>
<dbReference type="Proteomes" id="UP001630127">
    <property type="component" value="Unassembled WGS sequence"/>
</dbReference>